<dbReference type="InterPro" id="IPR032675">
    <property type="entry name" value="LRR_dom_sf"/>
</dbReference>
<keyword evidence="3" id="KW-1185">Reference proteome</keyword>
<dbReference type="PANTHER" id="PTHR13382">
    <property type="entry name" value="MITOCHONDRIAL ATP SYNTHASE COUPLING FACTOR B"/>
    <property type="match status" value="1"/>
</dbReference>
<reference evidence="2" key="1">
    <citation type="submission" date="2025-08" db="UniProtKB">
        <authorList>
            <consortium name="Ensembl"/>
        </authorList>
    </citation>
    <scope>IDENTIFICATION</scope>
</reference>
<proteinExistence type="predicted"/>
<dbReference type="Pfam" id="PF13516">
    <property type="entry name" value="LRR_6"/>
    <property type="match status" value="1"/>
</dbReference>
<dbReference type="Pfam" id="PF24758">
    <property type="entry name" value="LRR_At5g56370"/>
    <property type="match status" value="1"/>
</dbReference>
<dbReference type="PANTHER" id="PTHR13382:SF68">
    <property type="entry name" value="AT02704P"/>
    <property type="match status" value="1"/>
</dbReference>
<evidence type="ECO:0000259" key="1">
    <source>
        <dbReference type="Pfam" id="PF24758"/>
    </source>
</evidence>
<evidence type="ECO:0000313" key="2">
    <source>
        <dbReference type="Ensembl" id="ENSPCEP00000013817.1"/>
    </source>
</evidence>
<sequence length="301" mass="33743">MWGALITELWLPDMASTVDLERLEQLFGSRTWPEQWIWSSCLDPDSFTSPPQDSSVLMLARSLSQSLRVLDLSSCIAITNVSIQAISSYLLRLTVLRLAWCKELTDRGFLGIEEAREEHNHRRENLEHNPPAVSYSTWDESRWQHPASLQTLQQLQELDLVACSKLTDASITKVIRFPDLRRLSLSLVPEITDASLAAVARGCPSMEQLSVSHCGKLTDKGFMEAASSLRRLQHLVIAGCNQLTHQTLRTLSQACKQLKSLDVSMCQGMSMADIELFQAQSPLQPWVQSRFVGGADLSFTL</sequence>
<organism evidence="2 3">
    <name type="scientific">Pelusios castaneus</name>
    <name type="common">West African mud turtle</name>
    <dbReference type="NCBI Taxonomy" id="367368"/>
    <lineage>
        <taxon>Eukaryota</taxon>
        <taxon>Metazoa</taxon>
        <taxon>Chordata</taxon>
        <taxon>Craniata</taxon>
        <taxon>Vertebrata</taxon>
        <taxon>Euteleostomi</taxon>
        <taxon>Archelosauria</taxon>
        <taxon>Testudinata</taxon>
        <taxon>Testudines</taxon>
        <taxon>Pleurodira</taxon>
        <taxon>Pelomedusidae</taxon>
        <taxon>Pelusios</taxon>
    </lineage>
</organism>
<name>A0A8C8S1C7_9SAUR</name>
<dbReference type="InterPro" id="IPR001611">
    <property type="entry name" value="Leu-rich_rpt"/>
</dbReference>
<reference evidence="2" key="2">
    <citation type="submission" date="2025-09" db="UniProtKB">
        <authorList>
            <consortium name="Ensembl"/>
        </authorList>
    </citation>
    <scope>IDENTIFICATION</scope>
</reference>
<dbReference type="Ensembl" id="ENSPCET00000014326.1">
    <property type="protein sequence ID" value="ENSPCEP00000013817.1"/>
    <property type="gene ID" value="ENSPCEG00000010975.1"/>
</dbReference>
<dbReference type="InterPro" id="IPR055411">
    <property type="entry name" value="LRR_FXL15/At3g58940/PEG3-like"/>
</dbReference>
<dbReference type="Proteomes" id="UP000694393">
    <property type="component" value="Unplaced"/>
</dbReference>
<protein>
    <recommendedName>
        <fullName evidence="1">F-box/LRR-repeat protein 15/At3g58940/PEG3-like LRR domain-containing protein</fullName>
    </recommendedName>
</protein>
<dbReference type="InterPro" id="IPR050648">
    <property type="entry name" value="F-box_LRR-repeat"/>
</dbReference>
<feature type="domain" description="F-box/LRR-repeat protein 15/At3g58940/PEG3-like LRR" evidence="1">
    <location>
        <begin position="141"/>
        <end position="214"/>
    </location>
</feature>
<evidence type="ECO:0000313" key="3">
    <source>
        <dbReference type="Proteomes" id="UP000694393"/>
    </source>
</evidence>
<accession>A0A8C8S1C7</accession>
<dbReference type="FunFam" id="3.80.10.10:FF:001330">
    <property type="entry name" value="Leucine-rich repeat-containing 29"/>
    <property type="match status" value="1"/>
</dbReference>
<dbReference type="GO" id="GO:0005737">
    <property type="term" value="C:cytoplasm"/>
    <property type="evidence" value="ECO:0007669"/>
    <property type="project" value="TreeGrafter"/>
</dbReference>
<dbReference type="SUPFAM" id="SSF52047">
    <property type="entry name" value="RNI-like"/>
    <property type="match status" value="1"/>
</dbReference>
<dbReference type="InterPro" id="IPR006553">
    <property type="entry name" value="Leu-rich_rpt_Cys-con_subtyp"/>
</dbReference>
<dbReference type="AlphaFoldDB" id="A0A8C8S1C7"/>
<dbReference type="SMART" id="SM00367">
    <property type="entry name" value="LRR_CC"/>
    <property type="match status" value="7"/>
</dbReference>
<dbReference type="Gene3D" id="3.80.10.10">
    <property type="entry name" value="Ribonuclease Inhibitor"/>
    <property type="match status" value="2"/>
</dbReference>